<dbReference type="InterPro" id="IPR000463">
    <property type="entry name" value="Fatty_acid-bd"/>
</dbReference>
<dbReference type="InterPro" id="IPR012674">
    <property type="entry name" value="Calycin"/>
</dbReference>
<evidence type="ECO:0000313" key="3">
    <source>
        <dbReference type="Proteomes" id="UP001153321"/>
    </source>
</evidence>
<dbReference type="EMBL" id="LR824553">
    <property type="protein sequence ID" value="CAH1641023.1"/>
    <property type="molecule type" value="Genomic_DNA"/>
</dbReference>
<keyword evidence="3" id="KW-1185">Reference proteome</keyword>
<dbReference type="AlphaFoldDB" id="A0A9P0N3E5"/>
<accession>A0A9P0N3E5</accession>
<dbReference type="GO" id="GO:0008289">
    <property type="term" value="F:lipid binding"/>
    <property type="evidence" value="ECO:0007669"/>
    <property type="project" value="InterPro"/>
</dbReference>
<protein>
    <recommendedName>
        <fullName evidence="1">Cytosolic fatty-acid binding proteins domain-containing protein</fullName>
    </recommendedName>
</protein>
<name>A0A9P0N3E5_SPOLI</name>
<sequence>MEFVGKKYKMVSSENFDEFMKAIEKPAVTYLYVPNTMQFIHAIYRNE</sequence>
<dbReference type="Gene3D" id="2.40.128.20">
    <property type="match status" value="1"/>
</dbReference>
<evidence type="ECO:0000259" key="1">
    <source>
        <dbReference type="PROSITE" id="PS00214"/>
    </source>
</evidence>
<dbReference type="Proteomes" id="UP001153321">
    <property type="component" value="Chromosome 22"/>
</dbReference>
<dbReference type="PROSITE" id="PS00214">
    <property type="entry name" value="FABP"/>
    <property type="match status" value="1"/>
</dbReference>
<proteinExistence type="predicted"/>
<feature type="domain" description="Cytosolic fatty-acid binding proteins" evidence="1">
    <location>
        <begin position="6"/>
        <end position="23"/>
    </location>
</feature>
<reference evidence="2" key="1">
    <citation type="submission" date="2022-02" db="EMBL/GenBank/DDBJ databases">
        <authorList>
            <person name="King R."/>
        </authorList>
    </citation>
    <scope>NUCLEOTIDE SEQUENCE</scope>
</reference>
<evidence type="ECO:0000313" key="2">
    <source>
        <dbReference type="EMBL" id="CAH1641023.1"/>
    </source>
</evidence>
<organism evidence="2 3">
    <name type="scientific">Spodoptera littoralis</name>
    <name type="common">Egyptian cotton leafworm</name>
    <dbReference type="NCBI Taxonomy" id="7109"/>
    <lineage>
        <taxon>Eukaryota</taxon>
        <taxon>Metazoa</taxon>
        <taxon>Ecdysozoa</taxon>
        <taxon>Arthropoda</taxon>
        <taxon>Hexapoda</taxon>
        <taxon>Insecta</taxon>
        <taxon>Pterygota</taxon>
        <taxon>Neoptera</taxon>
        <taxon>Endopterygota</taxon>
        <taxon>Lepidoptera</taxon>
        <taxon>Glossata</taxon>
        <taxon>Ditrysia</taxon>
        <taxon>Noctuoidea</taxon>
        <taxon>Noctuidae</taxon>
        <taxon>Amphipyrinae</taxon>
        <taxon>Spodoptera</taxon>
    </lineage>
</organism>
<gene>
    <name evidence="2" type="ORF">SPLIT_LOCUS6379</name>
</gene>
<dbReference type="SUPFAM" id="SSF50814">
    <property type="entry name" value="Lipocalins"/>
    <property type="match status" value="1"/>
</dbReference>